<evidence type="ECO:0000256" key="2">
    <source>
        <dbReference type="ARBA" id="ARBA00006582"/>
    </source>
</evidence>
<evidence type="ECO:0000313" key="8">
    <source>
        <dbReference type="EMBL" id="PFH55626.1"/>
    </source>
</evidence>
<keyword evidence="3" id="KW-0812">Transmembrane</keyword>
<evidence type="ECO:0000256" key="6">
    <source>
        <dbReference type="SAM" id="MobiDB-lite"/>
    </source>
</evidence>
<proteinExistence type="inferred from homology"/>
<dbReference type="SMART" id="SM00568">
    <property type="entry name" value="GRAM"/>
    <property type="match status" value="1"/>
</dbReference>
<dbReference type="InterPro" id="IPR011993">
    <property type="entry name" value="PH-like_dom_sf"/>
</dbReference>
<dbReference type="AlphaFoldDB" id="A0A2A9P447"/>
<organism evidence="8 9">
    <name type="scientific">Ophiocordyceps unilateralis</name>
    <name type="common">Zombie-ant fungus</name>
    <name type="synonym">Torrubia unilateralis</name>
    <dbReference type="NCBI Taxonomy" id="268505"/>
    <lineage>
        <taxon>Eukaryota</taxon>
        <taxon>Fungi</taxon>
        <taxon>Dikarya</taxon>
        <taxon>Ascomycota</taxon>
        <taxon>Pezizomycotina</taxon>
        <taxon>Sordariomycetes</taxon>
        <taxon>Hypocreomycetidae</taxon>
        <taxon>Hypocreales</taxon>
        <taxon>Ophiocordycipitaceae</taxon>
        <taxon>Ophiocordyceps</taxon>
    </lineage>
</organism>
<dbReference type="InterPro" id="IPR031968">
    <property type="entry name" value="VASt"/>
</dbReference>
<feature type="region of interest" description="Disordered" evidence="6">
    <location>
        <begin position="888"/>
        <end position="936"/>
    </location>
</feature>
<keyword evidence="4" id="KW-1133">Transmembrane helix</keyword>
<accession>A0A2A9P447</accession>
<feature type="compositionally biased region" description="Acidic residues" evidence="6">
    <location>
        <begin position="624"/>
        <end position="652"/>
    </location>
</feature>
<feature type="compositionally biased region" description="Basic residues" evidence="6">
    <location>
        <begin position="902"/>
        <end position="912"/>
    </location>
</feature>
<feature type="compositionally biased region" description="Polar residues" evidence="6">
    <location>
        <begin position="107"/>
        <end position="122"/>
    </location>
</feature>
<dbReference type="Gene3D" id="2.30.29.30">
    <property type="entry name" value="Pleckstrin-homology domain (PH domain)/Phosphotyrosine-binding domain (PTB)"/>
    <property type="match status" value="1"/>
</dbReference>
<feature type="compositionally biased region" description="Polar residues" evidence="6">
    <location>
        <begin position="379"/>
        <end position="391"/>
    </location>
</feature>
<reference evidence="8 9" key="2">
    <citation type="journal article" date="2017" name="Sci. Rep.">
        <title>Ant-infecting Ophiocordyceps genomes reveal a high diversity of potential behavioral manipulation genes and a possible major role for enterotoxins.</title>
        <authorList>
            <person name="de Bekker C."/>
            <person name="Ohm R.A."/>
            <person name="Evans H.C."/>
            <person name="Brachmann A."/>
            <person name="Hughes D.P."/>
        </authorList>
    </citation>
    <scope>NUCLEOTIDE SEQUENCE [LARGE SCALE GENOMIC DNA]</scope>
    <source>
        <strain evidence="8 9">SC16a</strain>
    </source>
</reference>
<dbReference type="STRING" id="268505.A0A2A9P447"/>
<evidence type="ECO:0000256" key="5">
    <source>
        <dbReference type="ARBA" id="ARBA00023136"/>
    </source>
</evidence>
<dbReference type="GO" id="GO:0005886">
    <property type="term" value="C:plasma membrane"/>
    <property type="evidence" value="ECO:0007669"/>
    <property type="project" value="TreeGrafter"/>
</dbReference>
<dbReference type="OrthoDB" id="2162691at2759"/>
<sequence length="1079" mass="115726">MDGPANGLGKLLPKAISTVKRKTRRHKAVQDPVDEPLRSGSADGDEALSGWPSRSDSADDNDDDSSLTTREASLEHENHDQRQRPASDTTPSTARPAPISAHASQIGYLTTSSPEVQANHLDSQPPRQPPTTAQGVYESGRSSELSVTRDLSPRSPLPVKPPTADPSVPYDEAPPRSLHLDTQLTRAPLASEKETTPLISQTPAGASPSLHGNDPNQSMSAARRNKSSVFAATVPSKLSNTVLASPTPIAESGQNTPTGGFFSSVISAAQTAASTLSSNISGGGNKSRSSLARSQGSPNLSRTEIEPSFASQHSSDLSMDSRKESAVQTLGTGDLSLSQLGIPEPAGATAPLPAAKLSEPVDLRFRSDSAPADSHTRGQESFQEESSSRPHSLTEAAFGEPSPSHADADGKASIARAASTRSAVKPHKKRRSSATTGSARATAVAAMAAHGSAVNPATGFATPKLTGFAIASKKRNRDFHSLFKSVPDDDYLIEDYSCALQREILAHGRLYVSEGHLCFSSNILGWTTTLVMSFDEIVSVEKRSTALVFRNGLMISTLHAKHIFASFTSRDATYDLIVNIWKLGHPTLKSTLNGVRLDGTGGDKTEKVDAEPLSQEHEAQAASESDDDSDDEGEDEEDGDDEDDFYDEENEYAADTQAAELTSPDAETEKLTGRKVSGMTTVAGGAVDITRELPSSPGGSADFPGPTTHAPTDCGDSATHYDKVVADEVIAAPLGQVYNLVFGPGSIDWMVKWLTGDQKCFDLQMEDKAGLGPENRVRHYTYIKPLNASIGPKQTKCIVAEAVENFDIDKAINLNVTTQTPDVPSGNVFSVKTKYCLSWAENNSTRMQVNCTTEWTGKSWLKGPIEKGVGDGQIQYCKDLFAALRAATSARPRQGQATHGPGRTRKKAKKSKAQQAADSGAERGGGSKTTKRRDWGPLEPIRGLVEPCVELAGPVLTGNVMYGLLVGLLVAMWFGYGSTPTKSAGPYGPDMLYNPGRLAAYDEMWRREESELWEWLDERVGLDRLSSDKAAKRRRSFEGKLREGQMDEREMEEAIRVTEEKLKVLRDVADKGGRGRGGR</sequence>
<dbReference type="GO" id="GO:0032934">
    <property type="term" value="F:sterol binding"/>
    <property type="evidence" value="ECO:0007669"/>
    <property type="project" value="TreeGrafter"/>
</dbReference>
<comment type="similarity">
    <text evidence="2">Belongs to the YSP2 family.</text>
</comment>
<keyword evidence="5" id="KW-0472">Membrane</keyword>
<dbReference type="GO" id="GO:0005789">
    <property type="term" value="C:endoplasmic reticulum membrane"/>
    <property type="evidence" value="ECO:0007669"/>
    <property type="project" value="TreeGrafter"/>
</dbReference>
<comment type="caution">
    <text evidence="8">The sequence shown here is derived from an EMBL/GenBank/DDBJ whole genome shotgun (WGS) entry which is preliminary data.</text>
</comment>
<evidence type="ECO:0000259" key="7">
    <source>
        <dbReference type="PROSITE" id="PS51778"/>
    </source>
</evidence>
<protein>
    <recommendedName>
        <fullName evidence="7">VASt domain-containing protein</fullName>
    </recommendedName>
</protein>
<dbReference type="PROSITE" id="PS51778">
    <property type="entry name" value="VAST"/>
    <property type="match status" value="1"/>
</dbReference>
<dbReference type="Proteomes" id="UP000037136">
    <property type="component" value="Unassembled WGS sequence"/>
</dbReference>
<dbReference type="Pfam" id="PF02893">
    <property type="entry name" value="GRAM"/>
    <property type="match status" value="1"/>
</dbReference>
<feature type="compositionally biased region" description="Low complexity" evidence="6">
    <location>
        <begin position="412"/>
        <end position="423"/>
    </location>
</feature>
<dbReference type="PANTHER" id="PTHR23319:SF4">
    <property type="entry name" value="GRAM DOMAIN CONTAINING 1B, ISOFORM E"/>
    <property type="match status" value="1"/>
</dbReference>
<dbReference type="GO" id="GO:0032366">
    <property type="term" value="P:intracellular sterol transport"/>
    <property type="evidence" value="ECO:0007669"/>
    <property type="project" value="TreeGrafter"/>
</dbReference>
<dbReference type="EMBL" id="LAZP02000830">
    <property type="protein sequence ID" value="PFH55626.1"/>
    <property type="molecule type" value="Genomic_DNA"/>
</dbReference>
<evidence type="ECO:0000256" key="3">
    <source>
        <dbReference type="ARBA" id="ARBA00022692"/>
    </source>
</evidence>
<feature type="region of interest" description="Disordered" evidence="6">
    <location>
        <begin position="273"/>
        <end position="330"/>
    </location>
</feature>
<gene>
    <name evidence="8" type="ORF">XA68_17934</name>
</gene>
<feature type="compositionally biased region" description="Polar residues" evidence="6">
    <location>
        <begin position="286"/>
        <end position="302"/>
    </location>
</feature>
<dbReference type="Pfam" id="PF16016">
    <property type="entry name" value="VASt"/>
    <property type="match status" value="1"/>
</dbReference>
<dbReference type="GO" id="GO:0140268">
    <property type="term" value="C:endoplasmic reticulum-plasma membrane contact site"/>
    <property type="evidence" value="ECO:0007669"/>
    <property type="project" value="TreeGrafter"/>
</dbReference>
<dbReference type="InterPro" id="IPR051482">
    <property type="entry name" value="Cholesterol_transport"/>
</dbReference>
<dbReference type="GO" id="GO:0032541">
    <property type="term" value="C:cortical endoplasmic reticulum"/>
    <property type="evidence" value="ECO:0007669"/>
    <property type="project" value="TreeGrafter"/>
</dbReference>
<reference evidence="8 9" key="1">
    <citation type="journal article" date="2015" name="BMC Genomics">
        <title>Gene expression during zombie ant biting behavior reflects the complexity underlying fungal parasitic behavioral manipulation.</title>
        <authorList>
            <person name="de Bekker C."/>
            <person name="Ohm R.A."/>
            <person name="Loreto R.G."/>
            <person name="Sebastian A."/>
            <person name="Albert I."/>
            <person name="Merrow M."/>
            <person name="Brachmann A."/>
            <person name="Hughes D.P."/>
        </authorList>
    </citation>
    <scope>NUCLEOTIDE SEQUENCE [LARGE SCALE GENOMIC DNA]</scope>
    <source>
        <strain evidence="8 9">SC16a</strain>
    </source>
</reference>
<feature type="compositionally biased region" description="Polar residues" evidence="6">
    <location>
        <begin position="309"/>
        <end position="318"/>
    </location>
</feature>
<name>A0A2A9P447_OPHUN</name>
<dbReference type="PANTHER" id="PTHR23319">
    <property type="entry name" value="GRAM DOMAIN CONTAINING 1B, ISOFORM E"/>
    <property type="match status" value="1"/>
</dbReference>
<feature type="compositionally biased region" description="Polar residues" evidence="6">
    <location>
        <begin position="130"/>
        <end position="146"/>
    </location>
</feature>
<evidence type="ECO:0000256" key="4">
    <source>
        <dbReference type="ARBA" id="ARBA00022989"/>
    </source>
</evidence>
<comment type="subcellular location">
    <subcellularLocation>
        <location evidence="1">Membrane</location>
        <topology evidence="1">Single-pass membrane protein</topology>
    </subcellularLocation>
</comment>
<feature type="compositionally biased region" description="Basic and acidic residues" evidence="6">
    <location>
        <begin position="601"/>
        <end position="619"/>
    </location>
</feature>
<feature type="region of interest" description="Disordered" evidence="6">
    <location>
        <begin position="366"/>
        <end position="439"/>
    </location>
</feature>
<evidence type="ECO:0000313" key="9">
    <source>
        <dbReference type="Proteomes" id="UP000037136"/>
    </source>
</evidence>
<dbReference type="GO" id="GO:0005739">
    <property type="term" value="C:mitochondrion"/>
    <property type="evidence" value="ECO:0007669"/>
    <property type="project" value="TreeGrafter"/>
</dbReference>
<dbReference type="CDD" id="cd13220">
    <property type="entry name" value="PH-GRAM_GRAMDC"/>
    <property type="match status" value="1"/>
</dbReference>
<feature type="compositionally biased region" description="Basic and acidic residues" evidence="6">
    <location>
        <begin position="72"/>
        <end position="85"/>
    </location>
</feature>
<dbReference type="InterPro" id="IPR004182">
    <property type="entry name" value="GRAM"/>
</dbReference>
<dbReference type="GO" id="GO:0120015">
    <property type="term" value="F:sterol transfer activity"/>
    <property type="evidence" value="ECO:0007669"/>
    <property type="project" value="TreeGrafter"/>
</dbReference>
<keyword evidence="9" id="KW-1185">Reference proteome</keyword>
<feature type="compositionally biased region" description="Pro residues" evidence="6">
    <location>
        <begin position="155"/>
        <end position="164"/>
    </location>
</feature>
<feature type="region of interest" description="Disordered" evidence="6">
    <location>
        <begin position="1"/>
        <end position="228"/>
    </location>
</feature>
<evidence type="ECO:0000256" key="1">
    <source>
        <dbReference type="ARBA" id="ARBA00004167"/>
    </source>
</evidence>
<feature type="domain" description="VASt" evidence="7">
    <location>
        <begin position="721"/>
        <end position="892"/>
    </location>
</feature>
<feature type="region of interest" description="Disordered" evidence="6">
    <location>
        <begin position="592"/>
        <end position="715"/>
    </location>
</feature>